<comment type="caution">
    <text evidence="2">The sequence shown here is derived from an EMBL/GenBank/DDBJ whole genome shotgun (WGS) entry which is preliminary data.</text>
</comment>
<dbReference type="Proteomes" id="UP001218188">
    <property type="component" value="Unassembled WGS sequence"/>
</dbReference>
<accession>A0AAD6SEJ8</accession>
<evidence type="ECO:0000256" key="1">
    <source>
        <dbReference type="SAM" id="MobiDB-lite"/>
    </source>
</evidence>
<evidence type="ECO:0000313" key="3">
    <source>
        <dbReference type="Proteomes" id="UP001218188"/>
    </source>
</evidence>
<reference evidence="2" key="1">
    <citation type="submission" date="2023-03" db="EMBL/GenBank/DDBJ databases">
        <title>Massive genome expansion in bonnet fungi (Mycena s.s.) driven by repeated elements and novel gene families across ecological guilds.</title>
        <authorList>
            <consortium name="Lawrence Berkeley National Laboratory"/>
            <person name="Harder C.B."/>
            <person name="Miyauchi S."/>
            <person name="Viragh M."/>
            <person name="Kuo A."/>
            <person name="Thoen E."/>
            <person name="Andreopoulos B."/>
            <person name="Lu D."/>
            <person name="Skrede I."/>
            <person name="Drula E."/>
            <person name="Henrissat B."/>
            <person name="Morin E."/>
            <person name="Kohler A."/>
            <person name="Barry K."/>
            <person name="LaButti K."/>
            <person name="Morin E."/>
            <person name="Salamov A."/>
            <person name="Lipzen A."/>
            <person name="Mereny Z."/>
            <person name="Hegedus B."/>
            <person name="Baldrian P."/>
            <person name="Stursova M."/>
            <person name="Weitz H."/>
            <person name="Taylor A."/>
            <person name="Grigoriev I.V."/>
            <person name="Nagy L.G."/>
            <person name="Martin F."/>
            <person name="Kauserud H."/>
        </authorList>
    </citation>
    <scope>NUCLEOTIDE SEQUENCE</scope>
    <source>
        <strain evidence="2">CBHHK200</strain>
    </source>
</reference>
<proteinExistence type="predicted"/>
<name>A0AAD6SEJ8_9AGAR</name>
<dbReference type="AlphaFoldDB" id="A0AAD6SEJ8"/>
<evidence type="ECO:0000313" key="2">
    <source>
        <dbReference type="EMBL" id="KAJ7026218.1"/>
    </source>
</evidence>
<sequence>MSPEIHANDIREIADASSPEIDEKARKELLEMAGTRWKPGGSRDTKLARKKSVGATRGGGSEQSKLTCDLCDISGGGVEPESVEGEGLQADPRERGCRQSVKIFNILAEEEGEKGKVEEKKVQGKAKGVK</sequence>
<protein>
    <submittedName>
        <fullName evidence="2">Uncharacterized protein</fullName>
    </submittedName>
</protein>
<keyword evidence="3" id="KW-1185">Reference proteome</keyword>
<feature type="compositionally biased region" description="Basic and acidic residues" evidence="1">
    <location>
        <begin position="21"/>
        <end position="30"/>
    </location>
</feature>
<organism evidence="2 3">
    <name type="scientific">Mycena alexandri</name>
    <dbReference type="NCBI Taxonomy" id="1745969"/>
    <lineage>
        <taxon>Eukaryota</taxon>
        <taxon>Fungi</taxon>
        <taxon>Dikarya</taxon>
        <taxon>Basidiomycota</taxon>
        <taxon>Agaricomycotina</taxon>
        <taxon>Agaricomycetes</taxon>
        <taxon>Agaricomycetidae</taxon>
        <taxon>Agaricales</taxon>
        <taxon>Marasmiineae</taxon>
        <taxon>Mycenaceae</taxon>
        <taxon>Mycena</taxon>
    </lineage>
</organism>
<dbReference type="EMBL" id="JARJCM010000142">
    <property type="protein sequence ID" value="KAJ7026218.1"/>
    <property type="molecule type" value="Genomic_DNA"/>
</dbReference>
<gene>
    <name evidence="2" type="ORF">C8F04DRAFT_1190761</name>
</gene>
<feature type="compositionally biased region" description="Basic and acidic residues" evidence="1">
    <location>
        <begin position="1"/>
        <end position="14"/>
    </location>
</feature>
<feature type="region of interest" description="Disordered" evidence="1">
    <location>
        <begin position="1"/>
        <end position="66"/>
    </location>
</feature>